<dbReference type="Pfam" id="PF15915">
    <property type="entry name" value="BAT"/>
    <property type="match status" value="1"/>
</dbReference>
<gene>
    <name evidence="5" type="ORF">SAMN04488124_2105</name>
</gene>
<keyword evidence="1" id="KW-0805">Transcription regulation</keyword>
<keyword evidence="2" id="KW-0804">Transcription</keyword>
<reference evidence="6" key="1">
    <citation type="submission" date="2016-10" db="EMBL/GenBank/DDBJ databases">
        <authorList>
            <person name="Varghese N."/>
            <person name="Submissions S."/>
        </authorList>
    </citation>
    <scope>NUCLEOTIDE SEQUENCE [LARGE SCALE GENOMIC DNA]</scope>
    <source>
        <strain evidence="6">CGMCC 1.8711</strain>
    </source>
</reference>
<organism evidence="5 6">
    <name type="scientific">Halogeometricum limi</name>
    <dbReference type="NCBI Taxonomy" id="555875"/>
    <lineage>
        <taxon>Archaea</taxon>
        <taxon>Methanobacteriati</taxon>
        <taxon>Methanobacteriota</taxon>
        <taxon>Stenosarchaea group</taxon>
        <taxon>Halobacteria</taxon>
        <taxon>Halobacteriales</taxon>
        <taxon>Haloferacaceae</taxon>
        <taxon>Halogeometricum</taxon>
    </lineage>
</organism>
<proteinExistence type="predicted"/>
<dbReference type="RefSeq" id="WP_089880350.1">
    <property type="nucleotide sequence ID" value="NZ_FOYS01000003.1"/>
</dbReference>
<feature type="domain" description="Bacterioopsin transcriptional activator GAF and HTH associated" evidence="4">
    <location>
        <begin position="10"/>
        <end position="140"/>
    </location>
</feature>
<sequence>MAVVAHFLIDAESFDLGRVTQVASGVHIELERVVPTTGSVMPFFWASGTDFETFERSVREDKLVEELNALTRIGDKVLYHVIWGETASSLTEIIAASDATILEASGNHQWSFRIRFQDHRGLRDFHNSCREYGIDFHVERIYTLEEEYDSKYNFDVTPEQLEALVSAVEGGYFEVPRGVTLTEVAEDLGISQQAASERVRRAADTVLRRVLLSRSADDF</sequence>
<evidence type="ECO:0000259" key="3">
    <source>
        <dbReference type="Pfam" id="PF04967"/>
    </source>
</evidence>
<protein>
    <submittedName>
        <fullName evidence="5">GAF and HTH_10 associated domain-containing protein</fullName>
    </submittedName>
</protein>
<dbReference type="Pfam" id="PF04967">
    <property type="entry name" value="HTH_10"/>
    <property type="match status" value="1"/>
</dbReference>
<dbReference type="InterPro" id="IPR031803">
    <property type="entry name" value="BAT_GAF/HTH-assoc"/>
</dbReference>
<name>A0A1I6HDY1_9EURY</name>
<dbReference type="InterPro" id="IPR007050">
    <property type="entry name" value="HTH_bacterioopsin"/>
</dbReference>
<dbReference type="EMBL" id="FOYS01000003">
    <property type="protein sequence ID" value="SFR52568.1"/>
    <property type="molecule type" value="Genomic_DNA"/>
</dbReference>
<evidence type="ECO:0000256" key="2">
    <source>
        <dbReference type="ARBA" id="ARBA00023163"/>
    </source>
</evidence>
<feature type="domain" description="HTH bat-type" evidence="3">
    <location>
        <begin position="157"/>
        <end position="207"/>
    </location>
</feature>
<accession>A0A1I6HDY1</accession>
<dbReference type="OrthoDB" id="194721at2157"/>
<evidence type="ECO:0000313" key="6">
    <source>
        <dbReference type="Proteomes" id="UP000243250"/>
    </source>
</evidence>
<dbReference type="Proteomes" id="UP000243250">
    <property type="component" value="Unassembled WGS sequence"/>
</dbReference>
<evidence type="ECO:0000256" key="1">
    <source>
        <dbReference type="ARBA" id="ARBA00023015"/>
    </source>
</evidence>
<dbReference type="PANTHER" id="PTHR34236">
    <property type="entry name" value="DIMETHYL SULFOXIDE REDUCTASE TRANSCRIPTIONAL ACTIVATOR"/>
    <property type="match status" value="1"/>
</dbReference>
<evidence type="ECO:0000259" key="4">
    <source>
        <dbReference type="Pfam" id="PF15915"/>
    </source>
</evidence>
<dbReference type="AlphaFoldDB" id="A0A1I6HDY1"/>
<dbReference type="PANTHER" id="PTHR34236:SF1">
    <property type="entry name" value="DIMETHYL SULFOXIDE REDUCTASE TRANSCRIPTIONAL ACTIVATOR"/>
    <property type="match status" value="1"/>
</dbReference>
<keyword evidence="6" id="KW-1185">Reference proteome</keyword>
<evidence type="ECO:0000313" key="5">
    <source>
        <dbReference type="EMBL" id="SFR52568.1"/>
    </source>
</evidence>